<proteinExistence type="predicted"/>
<comment type="caution">
    <text evidence="2">The sequence shown here is derived from an EMBL/GenBank/DDBJ whole genome shotgun (WGS) entry which is preliminary data.</text>
</comment>
<dbReference type="VEuPathDB" id="FungiDB:VP01_1549g4"/>
<gene>
    <name evidence="2" type="ORF">VP01_1549g4</name>
</gene>
<dbReference type="OrthoDB" id="3250906at2759"/>
<dbReference type="EMBL" id="LAVV01006108">
    <property type="protein sequence ID" value="KNZ60473.1"/>
    <property type="molecule type" value="Genomic_DNA"/>
</dbReference>
<accession>A0A0L6VI92</accession>
<dbReference type="AlphaFoldDB" id="A0A0L6VI92"/>
<evidence type="ECO:0000313" key="3">
    <source>
        <dbReference type="Proteomes" id="UP000037035"/>
    </source>
</evidence>
<dbReference type="Proteomes" id="UP000037035">
    <property type="component" value="Unassembled WGS sequence"/>
</dbReference>
<protein>
    <submittedName>
        <fullName evidence="2">Uncharacterized protein</fullName>
    </submittedName>
</protein>
<feature type="region of interest" description="Disordered" evidence="1">
    <location>
        <begin position="43"/>
        <end position="62"/>
    </location>
</feature>
<evidence type="ECO:0000256" key="1">
    <source>
        <dbReference type="SAM" id="MobiDB-lite"/>
    </source>
</evidence>
<reference evidence="2 3" key="1">
    <citation type="submission" date="2015-08" db="EMBL/GenBank/DDBJ databases">
        <title>Next Generation Sequencing and Analysis of the Genome of Puccinia sorghi L Schw, the Causal Agent of Maize Common Rust.</title>
        <authorList>
            <person name="Rochi L."/>
            <person name="Burguener G."/>
            <person name="Darino M."/>
            <person name="Turjanski A."/>
            <person name="Kreff E."/>
            <person name="Dieguez M.J."/>
            <person name="Sacco F."/>
        </authorList>
    </citation>
    <scope>NUCLEOTIDE SEQUENCE [LARGE SCALE GENOMIC DNA]</scope>
    <source>
        <strain evidence="2 3">RO10H11247</strain>
    </source>
</reference>
<keyword evidence="3" id="KW-1185">Reference proteome</keyword>
<evidence type="ECO:0000313" key="2">
    <source>
        <dbReference type="EMBL" id="KNZ60473.1"/>
    </source>
</evidence>
<sequence>MHKYSPILHSNGSTNRRLKTLPSVRKLMSRLLAPGLGKNLQVGQHWSLPPTPVTSTSSPKGDLKPPIVATLNKQLPCFGLRGRSKQDIEGSVSPDFVVKGVSLIVESSLFVLALVNYIYSTDRDKGLAMDLDYILSFAMSMHRSEDMILSAKDIYPGNQSLWALVCMAEALSKFKILMNMVRCASRDQPQLGIEFYKLLSNSQTASYLTYFTK</sequence>
<organism evidence="2 3">
    <name type="scientific">Puccinia sorghi</name>
    <dbReference type="NCBI Taxonomy" id="27349"/>
    <lineage>
        <taxon>Eukaryota</taxon>
        <taxon>Fungi</taxon>
        <taxon>Dikarya</taxon>
        <taxon>Basidiomycota</taxon>
        <taxon>Pucciniomycotina</taxon>
        <taxon>Pucciniomycetes</taxon>
        <taxon>Pucciniales</taxon>
        <taxon>Pucciniaceae</taxon>
        <taxon>Puccinia</taxon>
    </lineage>
</organism>
<name>A0A0L6VI92_9BASI</name>